<dbReference type="SUPFAM" id="SSF158682">
    <property type="entry name" value="TerB-like"/>
    <property type="match status" value="1"/>
</dbReference>
<reference evidence="1 2" key="1">
    <citation type="submission" date="2020-04" db="EMBL/GenBank/DDBJ databases">
        <authorList>
            <person name="Pieper L."/>
        </authorList>
    </citation>
    <scope>NUCLEOTIDE SEQUENCE [LARGE SCALE GENOMIC DNA]</scope>
    <source>
        <strain evidence="1 2">B33</strain>
    </source>
</reference>
<dbReference type="InterPro" id="IPR029024">
    <property type="entry name" value="TerB-like"/>
</dbReference>
<evidence type="ECO:0000313" key="1">
    <source>
        <dbReference type="EMBL" id="NVB72096.1"/>
    </source>
</evidence>
<organism evidence="1 2">
    <name type="scientific">Phocaeicola vulgatus</name>
    <name type="common">Bacteroides vulgatus</name>
    <dbReference type="NCBI Taxonomy" id="821"/>
    <lineage>
        <taxon>Bacteria</taxon>
        <taxon>Pseudomonadati</taxon>
        <taxon>Bacteroidota</taxon>
        <taxon>Bacteroidia</taxon>
        <taxon>Bacteroidales</taxon>
        <taxon>Bacteroidaceae</taxon>
        <taxon>Phocaeicola</taxon>
    </lineage>
</organism>
<comment type="caution">
    <text evidence="1">The sequence shown here is derived from an EMBL/GenBank/DDBJ whole genome shotgun (WGS) entry which is preliminary data.</text>
</comment>
<name>A0A7Y6PA76_PHOVU</name>
<dbReference type="Proteomes" id="UP000524321">
    <property type="component" value="Unassembled WGS sequence"/>
</dbReference>
<gene>
    <name evidence="1" type="ORF">HUV05_00955</name>
</gene>
<protein>
    <submittedName>
        <fullName evidence="1">Uncharacterized protein</fullName>
    </submittedName>
</protein>
<proteinExistence type="predicted"/>
<reference evidence="1 2" key="2">
    <citation type="submission" date="2020-07" db="EMBL/GenBank/DDBJ databases">
        <title>Bacterial metabolism rescues the inhibition of intestinal drug absorption by food and drug additives.</title>
        <authorList>
            <person name="Zou L."/>
            <person name="Spanogiannopoulos P."/>
            <person name="Chien H.-C."/>
            <person name="Pieper L.M."/>
            <person name="Cai W."/>
            <person name="Khuri N."/>
            <person name="Pottel J."/>
            <person name="Vora B."/>
            <person name="Ni Z."/>
            <person name="Tsakalozou E."/>
            <person name="Zhang W."/>
            <person name="Shoichet B.K."/>
            <person name="Giacomini K.M."/>
            <person name="Turnbaugh P.J."/>
        </authorList>
    </citation>
    <scope>NUCLEOTIDE SEQUENCE [LARGE SCALE GENOMIC DNA]</scope>
    <source>
        <strain evidence="1 2">B33</strain>
    </source>
</reference>
<sequence length="464" mass="53801">MKQIERASIVRIVSDLIKADGIIDTREIEFLDVLREKYAITKEDEAFAESCTFAKALETISYFNEETKHLLMNDFNQVAMSDNYCAKEEALLLTSLRLLLTLKATNDISVFSVDTSIITFENSQILYLESEYNNTVNEQMRLSYREICSEVRLAGFELVYLPKVSEHYCSIIEADLLRIAEFLYPKVSTERLHVIIKQMQNLSTESFCNNQLATKLSIKELRTINPSFLIKIGESTVSDKRMSNFLLVEIEDNPLYSIRKIMDLFSENYHNLGLNYIQESNGRFIFTGYYKQIFDILMLRKGVRSAVVLDPLRERIYFPEADVKIEKIHRREKALYALFVLESASGGINFNKPQTPKQMDRYEKRMKAVMRKYQLIYSMFGGEKGKAPNIEIPEIRLPMISLLKKQISKLSDVLYHAEDYMIQRNMYGNYAVNIPTSLCCCCGFEKIDIQPISDSEEWMKISAL</sequence>
<dbReference type="Gene3D" id="1.10.3680.10">
    <property type="entry name" value="TerB-like"/>
    <property type="match status" value="1"/>
</dbReference>
<dbReference type="AlphaFoldDB" id="A0A7Y6PA76"/>
<evidence type="ECO:0000313" key="2">
    <source>
        <dbReference type="Proteomes" id="UP000524321"/>
    </source>
</evidence>
<dbReference type="RefSeq" id="WP_176350327.1">
    <property type="nucleotide sequence ID" value="NZ_JABWDJ010000002.1"/>
</dbReference>
<accession>A0A7Y6PA76</accession>
<dbReference type="EMBL" id="JABWDJ010000002">
    <property type="protein sequence ID" value="NVB72096.1"/>
    <property type="molecule type" value="Genomic_DNA"/>
</dbReference>